<proteinExistence type="predicted"/>
<dbReference type="AlphaFoldDB" id="A0A1M6YSV2"/>
<feature type="transmembrane region" description="Helical" evidence="1">
    <location>
        <begin position="37"/>
        <end position="57"/>
    </location>
</feature>
<dbReference type="STRING" id="1055723.SAMN05216293_2928"/>
<sequence>MGYNQIGILLGVCAIAFLCFTLKKIRNPYIKGIWKSALLVFTIYAALLVFIEIRWQFISEYASTYDLNRNGFVDLNEYSDEAIEAMNKKTYGADIRTYAPLTMAVFSSMIGFAYLISDWAVTNLKNKEQKK</sequence>
<comment type="caution">
    <text evidence="3">The sequence shown here is derived from an EMBL/GenBank/DDBJ whole genome shotgun (WGS) entry which is preliminary data.</text>
</comment>
<feature type="transmembrane region" description="Helical" evidence="1">
    <location>
        <begin position="98"/>
        <end position="121"/>
    </location>
</feature>
<evidence type="ECO:0000313" key="4">
    <source>
        <dbReference type="Proteomes" id="UP000184031"/>
    </source>
</evidence>
<feature type="transmembrane region" description="Helical" evidence="1">
    <location>
        <begin position="6"/>
        <end position="25"/>
    </location>
</feature>
<dbReference type="InterPro" id="IPR018247">
    <property type="entry name" value="EF_Hand_1_Ca_BS"/>
</dbReference>
<dbReference type="Proteomes" id="UP000198940">
    <property type="component" value="Unassembled WGS sequence"/>
</dbReference>
<dbReference type="EMBL" id="FOKU01000006">
    <property type="protein sequence ID" value="SFC14672.1"/>
    <property type="molecule type" value="Genomic_DNA"/>
</dbReference>
<keyword evidence="5" id="KW-1185">Reference proteome</keyword>
<dbReference type="OrthoDB" id="1441205at2"/>
<dbReference type="EMBL" id="FRAT01000008">
    <property type="protein sequence ID" value="SHL21185.1"/>
    <property type="molecule type" value="Genomic_DNA"/>
</dbReference>
<dbReference type="PROSITE" id="PS00018">
    <property type="entry name" value="EF_HAND_1"/>
    <property type="match status" value="1"/>
</dbReference>
<evidence type="ECO:0000313" key="5">
    <source>
        <dbReference type="Proteomes" id="UP000198940"/>
    </source>
</evidence>
<dbReference type="RefSeq" id="WP_143070717.1">
    <property type="nucleotide sequence ID" value="NZ_FOKU01000006.1"/>
</dbReference>
<dbReference type="Proteomes" id="UP000184031">
    <property type="component" value="Unassembled WGS sequence"/>
</dbReference>
<accession>A0A1M6YSV2</accession>
<evidence type="ECO:0000256" key="1">
    <source>
        <dbReference type="SAM" id="Phobius"/>
    </source>
</evidence>
<name>A0A1M6YSV2_9FLAO</name>
<reference evidence="3 4" key="1">
    <citation type="submission" date="2016-11" db="EMBL/GenBank/DDBJ databases">
        <authorList>
            <person name="Varghese N."/>
            <person name="Submissions S."/>
        </authorList>
    </citation>
    <scope>NUCLEOTIDE SEQUENCE [LARGE SCALE GENOMIC DNA]</scope>
    <source>
        <strain evidence="3 4">CGMCC 1.12174</strain>
        <strain evidence="2 5">DSM 26351</strain>
    </source>
</reference>
<evidence type="ECO:0000313" key="3">
    <source>
        <dbReference type="EMBL" id="SHL21185.1"/>
    </source>
</evidence>
<gene>
    <name evidence="2" type="ORF">SAMN04487891_106190</name>
    <name evidence="3" type="ORF">SAMN05216293_2928</name>
</gene>
<keyword evidence="1" id="KW-1133">Transmembrane helix</keyword>
<protein>
    <recommendedName>
        <fullName evidence="6">EF-hand domain-containing protein</fullName>
    </recommendedName>
</protein>
<evidence type="ECO:0008006" key="6">
    <source>
        <dbReference type="Google" id="ProtNLM"/>
    </source>
</evidence>
<evidence type="ECO:0000313" key="2">
    <source>
        <dbReference type="EMBL" id="SFC14672.1"/>
    </source>
</evidence>
<organism evidence="3 4">
    <name type="scientific">Flagellimonas taeanensis</name>
    <dbReference type="NCBI Taxonomy" id="1005926"/>
    <lineage>
        <taxon>Bacteria</taxon>
        <taxon>Pseudomonadati</taxon>
        <taxon>Bacteroidota</taxon>
        <taxon>Flavobacteriia</taxon>
        <taxon>Flavobacteriales</taxon>
        <taxon>Flavobacteriaceae</taxon>
        <taxon>Flagellimonas</taxon>
    </lineage>
</organism>
<keyword evidence="1" id="KW-0472">Membrane</keyword>
<keyword evidence="1" id="KW-0812">Transmembrane</keyword>